<feature type="compositionally biased region" description="Polar residues" evidence="1">
    <location>
        <begin position="217"/>
        <end position="232"/>
    </location>
</feature>
<feature type="compositionally biased region" description="Acidic residues" evidence="1">
    <location>
        <begin position="126"/>
        <end position="146"/>
    </location>
</feature>
<reference evidence="2" key="2">
    <citation type="journal article" date="2023" name="BMC Genomics">
        <title>Pest status, molecular evolution, and epigenetic factors derived from the genome assembly of Frankliniella fusca, a thysanopteran phytovirus vector.</title>
        <authorList>
            <person name="Catto M.A."/>
            <person name="Labadie P.E."/>
            <person name="Jacobson A.L."/>
            <person name="Kennedy G.G."/>
            <person name="Srinivasan R."/>
            <person name="Hunt B.G."/>
        </authorList>
    </citation>
    <scope>NUCLEOTIDE SEQUENCE</scope>
    <source>
        <strain evidence="2">PL_HMW_Pooled</strain>
    </source>
</reference>
<reference evidence="2" key="1">
    <citation type="submission" date="2021-07" db="EMBL/GenBank/DDBJ databases">
        <authorList>
            <person name="Catto M.A."/>
            <person name="Jacobson A."/>
            <person name="Kennedy G."/>
            <person name="Labadie P."/>
            <person name="Hunt B.G."/>
            <person name="Srinivasan R."/>
        </authorList>
    </citation>
    <scope>NUCLEOTIDE SEQUENCE</scope>
    <source>
        <strain evidence="2">PL_HMW_Pooled</strain>
        <tissue evidence="2">Head</tissue>
    </source>
</reference>
<feature type="compositionally biased region" description="Low complexity" evidence="1">
    <location>
        <begin position="238"/>
        <end position="257"/>
    </location>
</feature>
<organism evidence="2 3">
    <name type="scientific">Frankliniella fusca</name>
    <dbReference type="NCBI Taxonomy" id="407009"/>
    <lineage>
        <taxon>Eukaryota</taxon>
        <taxon>Metazoa</taxon>
        <taxon>Ecdysozoa</taxon>
        <taxon>Arthropoda</taxon>
        <taxon>Hexapoda</taxon>
        <taxon>Insecta</taxon>
        <taxon>Pterygota</taxon>
        <taxon>Neoptera</taxon>
        <taxon>Paraneoptera</taxon>
        <taxon>Thysanoptera</taxon>
        <taxon>Terebrantia</taxon>
        <taxon>Thripoidea</taxon>
        <taxon>Thripidae</taxon>
        <taxon>Frankliniella</taxon>
    </lineage>
</organism>
<protein>
    <submittedName>
        <fullName evidence="2">ARL14 effector protein</fullName>
    </submittedName>
</protein>
<feature type="region of interest" description="Disordered" evidence="1">
    <location>
        <begin position="217"/>
        <end position="258"/>
    </location>
</feature>
<accession>A0AAE1L5U9</accession>
<keyword evidence="3" id="KW-1185">Reference proteome</keyword>
<sequence length="856" mass="96949">MCSIGKMPDVSSACTTKPFKRKQDFSVSDWVLLRYRSGCPRLKTICRNHEIIYLKTFLNRNKFCCDPKSLHKPANRKSLKRISLSLSMKSIGSLNLVPGKGLCLPCYQVICTDLGNIITPPFPTGDESDADKDDGDTEDSNDSNDSSEERHEVWKVADDTEWPENPYVSRENSAELGFVAESRVSSPNVEAVVPCDLHISSPSVCLAENEVPRCSEISNTSAHSPTVPTDPSSRVDKSSPALPSSQQSGSGSSFSSGGEVGLEKLNAFLTYQKLSPIQKRHAQRQPSTRPTKLAKVLHASKGLLEKIVEGEVREPGHDSEFQEIIDQLKARFLTCNSRQEKVYVLSVLPQSWSINKVAEEFNVSFGFARFVRELVKLKGILPLLSESPRGSRLSAEVIEKVIRFYEEDEVNVYIMPDKNQFLSITINGVKVQKQKRLLLANLKELYIYFSERNPNLIGFSSFAALRPKYCLLAGSPGTHCVCVCQRHENIKLMIEGANLKLFSSTEEGSMKNYKQCLATIRCEPPTEQCFLNQCNECPGLESMQEILEVHFDAELIDDVTYNSWVSSSSDTRCTLLTVIKPKEEFIECFLKDLSDLKEHDFIAFQQRKYLQYLKDNLPVGDAVVLLDFAENYRMIIQNEVQGYHWTTTEATIHPFVAYYRDEEKEELKHFNMVIISDTKSHTAVTIFAFQKHFINFLKAHVMGIKKIHYFSDSTTSQYRNRNAFCNLCHHLEDFGIEAEWNYFETAHGKSPCDSLGGIIKRCAAKASLQGTLIRSAEELFTWARNKWSEESKVKVHYVSSEEINMEFTNFLKQRLAKTIPVPQTMAVHHVLPLSTKRLQLKKFSLSSSVWTASILK</sequence>
<proteinExistence type="predicted"/>
<gene>
    <name evidence="2" type="ORF">KUF71_018608</name>
</gene>
<dbReference type="PANTHER" id="PTHR46601">
    <property type="entry name" value="ULP_PROTEASE DOMAIN-CONTAINING PROTEIN"/>
    <property type="match status" value="1"/>
</dbReference>
<dbReference type="PANTHER" id="PTHR46601:SF1">
    <property type="entry name" value="ADF-H DOMAIN-CONTAINING PROTEIN"/>
    <property type="match status" value="1"/>
</dbReference>
<feature type="region of interest" description="Disordered" evidence="1">
    <location>
        <begin position="122"/>
        <end position="167"/>
    </location>
</feature>
<dbReference type="Proteomes" id="UP001219518">
    <property type="component" value="Unassembled WGS sequence"/>
</dbReference>
<evidence type="ECO:0000313" key="2">
    <source>
        <dbReference type="EMBL" id="KAK3907971.1"/>
    </source>
</evidence>
<feature type="compositionally biased region" description="Basic and acidic residues" evidence="1">
    <location>
        <begin position="147"/>
        <end position="158"/>
    </location>
</feature>
<name>A0AAE1L5U9_9NEOP</name>
<dbReference type="AlphaFoldDB" id="A0AAE1L5U9"/>
<evidence type="ECO:0000256" key="1">
    <source>
        <dbReference type="SAM" id="MobiDB-lite"/>
    </source>
</evidence>
<evidence type="ECO:0000313" key="3">
    <source>
        <dbReference type="Proteomes" id="UP001219518"/>
    </source>
</evidence>
<dbReference type="EMBL" id="JAHWGI010000026">
    <property type="protein sequence ID" value="KAK3907971.1"/>
    <property type="molecule type" value="Genomic_DNA"/>
</dbReference>
<comment type="caution">
    <text evidence="2">The sequence shown here is derived from an EMBL/GenBank/DDBJ whole genome shotgun (WGS) entry which is preliminary data.</text>
</comment>